<keyword evidence="4" id="KW-0804">Transcription</keyword>
<feature type="domain" description="HTH lysR-type" evidence="5">
    <location>
        <begin position="1"/>
        <end position="60"/>
    </location>
</feature>
<dbReference type="GO" id="GO:0005829">
    <property type="term" value="C:cytosol"/>
    <property type="evidence" value="ECO:0007669"/>
    <property type="project" value="TreeGrafter"/>
</dbReference>
<comment type="similarity">
    <text evidence="1">Belongs to the LysR transcriptional regulatory family.</text>
</comment>
<dbReference type="SUPFAM" id="SSF53850">
    <property type="entry name" value="Periplasmic binding protein-like II"/>
    <property type="match status" value="1"/>
</dbReference>
<dbReference type="Proteomes" id="UP000029264">
    <property type="component" value="Unassembled WGS sequence"/>
</dbReference>
<sequence length="298" mass="33248">MDLKVIRYFVEIVDHGGFAKAAEAIHITQPALSKAITQLEADLDLVLLERGKRGSQLRPTASGQVVYRYGKSLLNTRSEMLSELAAQRSLLTGELHLGLAPLGSAELFTPVISRYRSLYPNIKMKLLVRGGSEQTQKLKKGEVELATGIISLDDDFEGFCIRRDPMMVVLPQQHPFANQELLSLQQLTEDPQIIFNEEYALHDLVLNGCVQRGFMPKIVTKVSHPDFGVALVAAGTGTMIMPRFLATRHQVPGVVNVPLNPADLMWELSIYWRKGQILSFAAQAMVELVREYHVDIKD</sequence>
<evidence type="ECO:0000256" key="1">
    <source>
        <dbReference type="ARBA" id="ARBA00009437"/>
    </source>
</evidence>
<dbReference type="Gene3D" id="3.40.190.290">
    <property type="match status" value="1"/>
</dbReference>
<dbReference type="AlphaFoldDB" id="A0A094JYG4"/>
<proteinExistence type="inferred from homology"/>
<dbReference type="PANTHER" id="PTHR30419">
    <property type="entry name" value="HTH-TYPE TRANSCRIPTIONAL REGULATOR YBHD"/>
    <property type="match status" value="1"/>
</dbReference>
<evidence type="ECO:0000313" key="7">
    <source>
        <dbReference type="Proteomes" id="UP000029264"/>
    </source>
</evidence>
<dbReference type="RefSeq" id="WP_037442614.1">
    <property type="nucleotide sequence ID" value="NZ_JPEO01000006.1"/>
</dbReference>
<dbReference type="OrthoDB" id="9803735at2"/>
<dbReference type="InterPro" id="IPR036390">
    <property type="entry name" value="WH_DNA-bd_sf"/>
</dbReference>
<dbReference type="eggNOG" id="COG0583">
    <property type="taxonomic scope" value="Bacteria"/>
</dbReference>
<dbReference type="Gene3D" id="1.10.10.10">
    <property type="entry name" value="Winged helix-like DNA-binding domain superfamily/Winged helix DNA-binding domain"/>
    <property type="match status" value="1"/>
</dbReference>
<evidence type="ECO:0000256" key="4">
    <source>
        <dbReference type="ARBA" id="ARBA00023163"/>
    </source>
</evidence>
<evidence type="ECO:0000313" key="6">
    <source>
        <dbReference type="EMBL" id="KFZ37451.1"/>
    </source>
</evidence>
<accession>A0A094JYG4</accession>
<dbReference type="PRINTS" id="PR00039">
    <property type="entry name" value="HTHLYSR"/>
</dbReference>
<dbReference type="InterPro" id="IPR005119">
    <property type="entry name" value="LysR_subst-bd"/>
</dbReference>
<protein>
    <submittedName>
        <fullName evidence="6">LysR family transcriptional regulator</fullName>
    </submittedName>
</protein>
<dbReference type="Pfam" id="PF00126">
    <property type="entry name" value="HTH_1"/>
    <property type="match status" value="1"/>
</dbReference>
<dbReference type="STRING" id="1515746.HR45_10570"/>
<keyword evidence="2" id="KW-0805">Transcription regulation</keyword>
<organism evidence="6 7">
    <name type="scientific">Shewanella mangrovi</name>
    <dbReference type="NCBI Taxonomy" id="1515746"/>
    <lineage>
        <taxon>Bacteria</taxon>
        <taxon>Pseudomonadati</taxon>
        <taxon>Pseudomonadota</taxon>
        <taxon>Gammaproteobacteria</taxon>
        <taxon>Alteromonadales</taxon>
        <taxon>Shewanellaceae</taxon>
        <taxon>Shewanella</taxon>
    </lineage>
</organism>
<keyword evidence="3" id="KW-0238">DNA-binding</keyword>
<dbReference type="InterPro" id="IPR050950">
    <property type="entry name" value="HTH-type_LysR_regulators"/>
</dbReference>
<dbReference type="EMBL" id="JPEO01000006">
    <property type="protein sequence ID" value="KFZ37451.1"/>
    <property type="molecule type" value="Genomic_DNA"/>
</dbReference>
<gene>
    <name evidence="6" type="ORF">HR45_10570</name>
</gene>
<evidence type="ECO:0000259" key="5">
    <source>
        <dbReference type="PROSITE" id="PS50931"/>
    </source>
</evidence>
<dbReference type="PANTHER" id="PTHR30419:SF8">
    <property type="entry name" value="NITROGEN ASSIMILATION TRANSCRIPTIONAL ACTIVATOR-RELATED"/>
    <property type="match status" value="1"/>
</dbReference>
<dbReference type="GO" id="GO:0003677">
    <property type="term" value="F:DNA binding"/>
    <property type="evidence" value="ECO:0007669"/>
    <property type="project" value="UniProtKB-KW"/>
</dbReference>
<dbReference type="SUPFAM" id="SSF46785">
    <property type="entry name" value="Winged helix' DNA-binding domain"/>
    <property type="match status" value="1"/>
</dbReference>
<dbReference type="FunFam" id="1.10.10.10:FF:000001">
    <property type="entry name" value="LysR family transcriptional regulator"/>
    <property type="match status" value="1"/>
</dbReference>
<name>A0A094JYG4_9GAMM</name>
<comment type="caution">
    <text evidence="6">The sequence shown here is derived from an EMBL/GenBank/DDBJ whole genome shotgun (WGS) entry which is preliminary data.</text>
</comment>
<dbReference type="InterPro" id="IPR036388">
    <property type="entry name" value="WH-like_DNA-bd_sf"/>
</dbReference>
<evidence type="ECO:0000256" key="2">
    <source>
        <dbReference type="ARBA" id="ARBA00023015"/>
    </source>
</evidence>
<dbReference type="InterPro" id="IPR000847">
    <property type="entry name" value="LysR_HTH_N"/>
</dbReference>
<reference evidence="6 7" key="1">
    <citation type="submission" date="2014-06" db="EMBL/GenBank/DDBJ databases">
        <title>Shewanella sp. YQH10.</title>
        <authorList>
            <person name="Liu Y."/>
            <person name="Zeng R."/>
        </authorList>
    </citation>
    <scope>NUCLEOTIDE SEQUENCE [LARGE SCALE GENOMIC DNA]</scope>
    <source>
        <strain evidence="6 7">YQH10</strain>
    </source>
</reference>
<keyword evidence="7" id="KW-1185">Reference proteome</keyword>
<evidence type="ECO:0000256" key="3">
    <source>
        <dbReference type="ARBA" id="ARBA00023125"/>
    </source>
</evidence>
<dbReference type="GO" id="GO:0003700">
    <property type="term" value="F:DNA-binding transcription factor activity"/>
    <property type="evidence" value="ECO:0007669"/>
    <property type="project" value="InterPro"/>
</dbReference>
<dbReference type="Pfam" id="PF03466">
    <property type="entry name" value="LysR_substrate"/>
    <property type="match status" value="1"/>
</dbReference>
<dbReference type="PROSITE" id="PS50931">
    <property type="entry name" value="HTH_LYSR"/>
    <property type="match status" value="1"/>
</dbReference>